<dbReference type="Gene3D" id="3.10.620.30">
    <property type="match status" value="1"/>
</dbReference>
<dbReference type="EMBL" id="CADCTP010000412">
    <property type="protein sequence ID" value="CAA9289963.1"/>
    <property type="molecule type" value="Genomic_DNA"/>
</dbReference>
<dbReference type="SUPFAM" id="SSF54001">
    <property type="entry name" value="Cysteine proteinases"/>
    <property type="match status" value="1"/>
</dbReference>
<protein>
    <submittedName>
        <fullName evidence="3">Transglutaminase-like domain</fullName>
    </submittedName>
</protein>
<feature type="domain" description="Transglutaminase-like" evidence="2">
    <location>
        <begin position="164"/>
        <end position="230"/>
    </location>
</feature>
<dbReference type="InterPro" id="IPR002931">
    <property type="entry name" value="Transglutaminase-like"/>
</dbReference>
<dbReference type="SMART" id="SM00460">
    <property type="entry name" value="TGc"/>
    <property type="match status" value="1"/>
</dbReference>
<gene>
    <name evidence="3" type="ORF">AVDCRST_MAG41-4484</name>
</gene>
<dbReference type="PANTHER" id="PTHR33490:SF12">
    <property type="entry name" value="BLL5557 PROTEIN"/>
    <property type="match status" value="1"/>
</dbReference>
<organism evidence="3">
    <name type="scientific">uncultured Mycobacteriales bacterium</name>
    <dbReference type="NCBI Taxonomy" id="581187"/>
    <lineage>
        <taxon>Bacteria</taxon>
        <taxon>Bacillati</taxon>
        <taxon>Actinomycetota</taxon>
        <taxon>Actinomycetes</taxon>
        <taxon>Mycobacteriales</taxon>
        <taxon>environmental samples</taxon>
    </lineage>
</organism>
<name>A0A6J4JWY9_9ACTN</name>
<evidence type="ECO:0000256" key="1">
    <source>
        <dbReference type="SAM" id="MobiDB-lite"/>
    </source>
</evidence>
<dbReference type="Gene3D" id="2.60.40.2250">
    <property type="match status" value="1"/>
</dbReference>
<reference evidence="3" key="1">
    <citation type="submission" date="2020-02" db="EMBL/GenBank/DDBJ databases">
        <authorList>
            <person name="Meier V. D."/>
        </authorList>
    </citation>
    <scope>NUCLEOTIDE SEQUENCE</scope>
    <source>
        <strain evidence="3">AVDCRST_MAG41</strain>
    </source>
</reference>
<dbReference type="AlphaFoldDB" id="A0A6J4JWY9"/>
<dbReference type="Pfam" id="PF01841">
    <property type="entry name" value="Transglut_core"/>
    <property type="match status" value="1"/>
</dbReference>
<dbReference type="PANTHER" id="PTHR33490">
    <property type="entry name" value="BLR5614 PROTEIN-RELATED"/>
    <property type="match status" value="1"/>
</dbReference>
<feature type="region of interest" description="Disordered" evidence="1">
    <location>
        <begin position="270"/>
        <end position="292"/>
    </location>
</feature>
<dbReference type="InterPro" id="IPR038765">
    <property type="entry name" value="Papain-like_cys_pep_sf"/>
</dbReference>
<evidence type="ECO:0000313" key="3">
    <source>
        <dbReference type="EMBL" id="CAA9289963.1"/>
    </source>
</evidence>
<proteinExistence type="predicted"/>
<accession>A0A6J4JWY9</accession>
<evidence type="ECO:0000259" key="2">
    <source>
        <dbReference type="SMART" id="SM00460"/>
    </source>
</evidence>
<sequence>MEPRRQVRVGCEFRYTAAIDTPAVFQVQPYDAGPAVVRTQTWSGEPEVLRHGYSDLYGNPCQRLTLPAGSATLRFDALVTVPDATEEVNPDARESPVADLPDEVLLYTLPSRYVLSDELGDHAWDTFGSTPPGYGRVQAVLDHVHDSLTFRYGASSATTTAVDVWTAKEGVCRDFAHVSLSFLRALNIPARYVFGYLPDLDVPPAGEPMDFAAWIEVWLDGTWYTFDPRNNTPRKGRVLIGRGRDALDVAMVTTYGGPVLESMVVWAEETGTDPTPLPPARGELVADPGAAP</sequence>